<dbReference type="EC" id="3.4.24.52" evidence="3"/>
<evidence type="ECO:0000256" key="1">
    <source>
        <dbReference type="SAM" id="Phobius"/>
    </source>
</evidence>
<proteinExistence type="predicted"/>
<dbReference type="PANTHER" id="PTHR23275:SF100">
    <property type="entry name" value="EGF-LIKE DOMAIN-CONTAINING PROTEIN"/>
    <property type="match status" value="1"/>
</dbReference>
<feature type="domain" description="EGF-like" evidence="2">
    <location>
        <begin position="833"/>
        <end position="879"/>
    </location>
</feature>
<feature type="domain" description="EGF-like" evidence="2">
    <location>
        <begin position="636"/>
        <end position="669"/>
    </location>
</feature>
<dbReference type="GeneID" id="14907489"/>
<dbReference type="Proteomes" id="UP000008983">
    <property type="component" value="Unassembled WGS sequence"/>
</dbReference>
<dbReference type="SUPFAM" id="SSF57184">
    <property type="entry name" value="Growth factor receptor domain"/>
    <property type="match status" value="6"/>
</dbReference>
<feature type="domain" description="EGF-like" evidence="2">
    <location>
        <begin position="520"/>
        <end position="551"/>
    </location>
</feature>
<dbReference type="OrthoDB" id="300641at2759"/>
<organism evidence="3 4">
    <name type="scientific">Ichthyophthirius multifiliis</name>
    <name type="common">White spot disease agent</name>
    <name type="synonym">Ich</name>
    <dbReference type="NCBI Taxonomy" id="5932"/>
    <lineage>
        <taxon>Eukaryota</taxon>
        <taxon>Sar</taxon>
        <taxon>Alveolata</taxon>
        <taxon>Ciliophora</taxon>
        <taxon>Intramacronucleata</taxon>
        <taxon>Oligohymenophorea</taxon>
        <taxon>Hymenostomatida</taxon>
        <taxon>Ophryoglenina</taxon>
        <taxon>Ichthyophthirius</taxon>
    </lineage>
</organism>
<keyword evidence="3" id="KW-0378">Hydrolase</keyword>
<feature type="transmembrane region" description="Helical" evidence="1">
    <location>
        <begin position="1141"/>
        <end position="1164"/>
    </location>
</feature>
<feature type="domain" description="EGF-like" evidence="2">
    <location>
        <begin position="738"/>
        <end position="768"/>
    </location>
</feature>
<dbReference type="CDD" id="cd00064">
    <property type="entry name" value="FU"/>
    <property type="match status" value="1"/>
</dbReference>
<gene>
    <name evidence="3" type="ORF">IMG5_111940</name>
</gene>
<feature type="domain" description="EGF-like" evidence="2">
    <location>
        <begin position="706"/>
        <end position="737"/>
    </location>
</feature>
<dbReference type="RefSeq" id="XP_004034836.1">
    <property type="nucleotide sequence ID" value="XM_004034788.1"/>
</dbReference>
<evidence type="ECO:0000313" key="4">
    <source>
        <dbReference type="Proteomes" id="UP000008983"/>
    </source>
</evidence>
<feature type="transmembrane region" description="Helical" evidence="1">
    <location>
        <begin position="1112"/>
        <end position="1129"/>
    </location>
</feature>
<feature type="transmembrane region" description="Helical" evidence="1">
    <location>
        <begin position="1179"/>
        <end position="1200"/>
    </location>
</feature>
<dbReference type="InterPro" id="IPR052798">
    <property type="entry name" value="Giardia_VSA"/>
</dbReference>
<dbReference type="EC" id="1.6.5.3" evidence="3"/>
<dbReference type="SMART" id="SM00181">
    <property type="entry name" value="EGF"/>
    <property type="match status" value="11"/>
</dbReference>
<evidence type="ECO:0000259" key="2">
    <source>
        <dbReference type="SMART" id="SM00181"/>
    </source>
</evidence>
<dbReference type="GO" id="GO:0004252">
    <property type="term" value="F:serine-type endopeptidase activity"/>
    <property type="evidence" value="ECO:0007669"/>
    <property type="project" value="UniProtKB-EC"/>
</dbReference>
<dbReference type="InterPro" id="IPR009030">
    <property type="entry name" value="Growth_fac_rcpt_cys_sf"/>
</dbReference>
<reference evidence="3 4" key="1">
    <citation type="submission" date="2011-07" db="EMBL/GenBank/DDBJ databases">
        <authorList>
            <person name="Coyne R."/>
            <person name="Brami D."/>
            <person name="Johnson J."/>
            <person name="Hostetler J."/>
            <person name="Hannick L."/>
            <person name="Clark T."/>
            <person name="Cassidy-Hanley D."/>
            <person name="Inman J."/>
        </authorList>
    </citation>
    <scope>NUCLEOTIDE SEQUENCE [LARGE SCALE GENOMIC DNA]</scope>
    <source>
        <strain evidence="3 4">G5</strain>
    </source>
</reference>
<keyword evidence="4" id="KW-1185">Reference proteome</keyword>
<feature type="domain" description="EGF-like" evidence="2">
    <location>
        <begin position="359"/>
        <end position="390"/>
    </location>
</feature>
<dbReference type="InParanoid" id="G0QTU6"/>
<accession>G0QTU6</accession>
<keyword evidence="3" id="KW-0560">Oxidoreductase</keyword>
<feature type="domain" description="EGF-like" evidence="2">
    <location>
        <begin position="552"/>
        <end position="588"/>
    </location>
</feature>
<dbReference type="OMA" id="NINTFIQ"/>
<keyword evidence="1" id="KW-0812">Transmembrane</keyword>
<feature type="domain" description="EGF-like" evidence="2">
    <location>
        <begin position="472"/>
        <end position="503"/>
    </location>
</feature>
<dbReference type="Gene3D" id="2.10.220.10">
    <property type="entry name" value="Hormone Receptor, Insulin-like Growth Factor Receptor 1, Chain A, domain 2"/>
    <property type="match status" value="6"/>
</dbReference>
<dbReference type="PANTHER" id="PTHR23275">
    <property type="entry name" value="CABRIOLET.-RELATED"/>
    <property type="match status" value="1"/>
</dbReference>
<name>G0QTU6_ICHMU</name>
<dbReference type="EMBL" id="GL983879">
    <property type="protein sequence ID" value="EGR31350.1"/>
    <property type="molecule type" value="Genomic_DNA"/>
</dbReference>
<sequence>MGNNSKYKIPNPQQLSLSNKYTIDSALINVVKSQNIIFNNQYYAFYKNDFFDDDCEQVPISQNDVYEISRSCSTNKIVIFHSTDGRLGIMIYKGKKYIMSEFPEYKCILEIDDNIGLIMKSKQIISLSQFTYSGDTVTLNSKISLNSSEFYLSDILDFGIGKKIICLGNNGAWEFYDLLTFTQVYLTNDSSPIKFGKYYDILTYESIIFFGNIVYDISYDSVLNRIRVIQRADQKNKYYTLPINDHKFRQSFKKGQTLIVDDENHNDQYLYIKTIENIICNDNEYINSNLKCIQCKINEIFEGDKCVACPEGTFKLNNSDRICTECMRAMKGCISCTNLTSCTKCDKDTSIFNNPKCIACNSTCHTCEDAISCKSCADGKFLNTNTQLCEECDNSCATCTDKTKCLSCSSPLYLQQLEKKCVTECYPGYYLNTSKICQKCNRTCATCKNGASCTTCLSDHLKNEQNKLCDLLCDRTCKTCLFSKFNCLTCNDPYYLQTNHTCADSCLPNEYPDDTKTCQPCNISCLTCINGTSCSTCTDSMYLDSVTKYCKPCTTVNCKTCDNPSQQCTECNLLYYLTQDNKCVDNCQFDQHNTYGDAQRKCQLCNATCFTCQNAFSCDQCNIGYYINTISALCEKCNDNCKTCENGIVDNQCISCNNPMVLLQTKQCADVDVDLDVDIDADADNDANANKCNSKQYLDVNQICQQCDSSCNSCSNSSTCNSCVEGRYLVISTSKCDFCDLNCKACIEKDKCQSCVQNYFLTQNKQCKQECDQYTFPDSNGICQSCPSNCLNCKQFNQCIECFYGFYLYNGLCIEEVICYGNTYLEQNECKTECSQRKFKNFANNRCDPCHITCKKCTEANKCLECENGLILNDDSKCEQQLQETNATSKLIFKIYLATTIYTFISCIICHFLDNRSINSGEKECKPKVAKTQIINVENQVVVEDIISNENKIQNFQKQIQKNKQINQNKIILNFKKNNNKIDINSRKKSYFTNQTKISPISPEIDMIVFRNFKTKQTQQKTMNNQNGSTVIKFNDPNNYRNSINTITSQININPDQYNYDQKIYFTLIANEFLEVYMLQDNSPNSVLRVLLMYFKQCLIMLISFYQFIFGYFIICILILMCVLIKGILKKIIEKFNFLNCYRYIVSKIFFLVIYSLFFIFFIFKQCSIITNDKDYKWSVYYLSIFIIDFIFIQNIISFLNYCSSVRKIKGFNDKLQLFLNYTFVQQNIINEIKTNKLK</sequence>
<dbReference type="InterPro" id="IPR000742">
    <property type="entry name" value="EGF"/>
</dbReference>
<dbReference type="SMART" id="SM00261">
    <property type="entry name" value="FU"/>
    <property type="match status" value="10"/>
</dbReference>
<evidence type="ECO:0000313" key="3">
    <source>
        <dbReference type="EMBL" id="EGR31350.1"/>
    </source>
</evidence>
<dbReference type="GO" id="GO:0016491">
    <property type="term" value="F:oxidoreductase activity"/>
    <property type="evidence" value="ECO:0007669"/>
    <property type="project" value="UniProtKB-KW"/>
</dbReference>
<feature type="domain" description="EGF-like" evidence="2">
    <location>
        <begin position="604"/>
        <end position="635"/>
    </location>
</feature>
<feature type="domain" description="EGF-like" evidence="2">
    <location>
        <begin position="439"/>
        <end position="470"/>
    </location>
</feature>
<dbReference type="AlphaFoldDB" id="G0QTU6"/>
<protein>
    <submittedName>
        <fullName evidence="3">Zinc finger lsd1 subclass family protein, putative</fullName>
        <ecNumber evidence="3">1.6.5.3</ecNumber>
        <ecNumber evidence="3">3.4.21.75</ecNumber>
        <ecNumber evidence="3">3.4.24.52</ecNumber>
    </submittedName>
</protein>
<dbReference type="EC" id="3.4.21.75" evidence="3"/>
<dbReference type="eggNOG" id="KOG3525">
    <property type="taxonomic scope" value="Eukaryota"/>
</dbReference>
<feature type="domain" description="EGF-like" evidence="2">
    <location>
        <begin position="391"/>
        <end position="438"/>
    </location>
</feature>
<keyword evidence="1" id="KW-1133">Transmembrane helix</keyword>
<dbReference type="InterPro" id="IPR006212">
    <property type="entry name" value="Furin_repeat"/>
</dbReference>
<keyword evidence="1" id="KW-0472">Membrane</keyword>
<dbReference type="STRING" id="857967.G0QTU6"/>